<dbReference type="SMART" id="SM00355">
    <property type="entry name" value="ZnF_C2H2"/>
    <property type="match status" value="7"/>
</dbReference>
<keyword evidence="5" id="KW-0862">Zinc</keyword>
<evidence type="ECO:0000313" key="10">
    <source>
        <dbReference type="Proteomes" id="UP000005205"/>
    </source>
</evidence>
<keyword evidence="6" id="KW-0539">Nucleus</keyword>
<evidence type="ECO:0000313" key="9">
    <source>
        <dbReference type="EnsemblMetazoa" id="XP_012060771.1"/>
    </source>
</evidence>
<keyword evidence="10" id="KW-1185">Reference proteome</keyword>
<feature type="domain" description="C2H2-type" evidence="8">
    <location>
        <begin position="162"/>
        <end position="180"/>
    </location>
</feature>
<evidence type="ECO:0000256" key="7">
    <source>
        <dbReference type="PROSITE-ProRule" id="PRU00042"/>
    </source>
</evidence>
<dbReference type="EnsemblMetazoa" id="XM_012205381.1">
    <property type="protein sequence ID" value="XP_012060771.1"/>
    <property type="gene ID" value="LOC105624010"/>
</dbReference>
<dbReference type="Pfam" id="PF00096">
    <property type="entry name" value="zf-C2H2"/>
    <property type="match status" value="1"/>
</dbReference>
<feature type="domain" description="C2H2-type" evidence="8">
    <location>
        <begin position="89"/>
        <end position="109"/>
    </location>
</feature>
<dbReference type="Gene3D" id="3.30.160.60">
    <property type="entry name" value="Classic Zinc Finger"/>
    <property type="match status" value="4"/>
</dbReference>
<comment type="subcellular location">
    <subcellularLocation>
        <location evidence="1">Nucleus</location>
    </subcellularLocation>
</comment>
<reference evidence="10" key="1">
    <citation type="journal article" date="2011" name="PLoS Genet.">
        <title>The genome sequence of the leaf-cutter ant Atta cephalotes reveals insights into its obligate symbiotic lifestyle.</title>
        <authorList>
            <person name="Suen G."/>
            <person name="Teiling C."/>
            <person name="Li L."/>
            <person name="Holt C."/>
            <person name="Abouheif E."/>
            <person name="Bornberg-Bauer E."/>
            <person name="Bouffard P."/>
            <person name="Caldera E.J."/>
            <person name="Cash E."/>
            <person name="Cavanaugh A."/>
            <person name="Denas O."/>
            <person name="Elhaik E."/>
            <person name="Fave M.J."/>
            <person name="Gadau J."/>
            <person name="Gibson J.D."/>
            <person name="Graur D."/>
            <person name="Grubbs K.J."/>
            <person name="Hagen D.E."/>
            <person name="Harkins T.T."/>
            <person name="Helmkampf M."/>
            <person name="Hu H."/>
            <person name="Johnson B.R."/>
            <person name="Kim J."/>
            <person name="Marsh S.E."/>
            <person name="Moeller J.A."/>
            <person name="Munoz-Torres M.C."/>
            <person name="Murphy M.C."/>
            <person name="Naughton M.C."/>
            <person name="Nigam S."/>
            <person name="Overson R."/>
            <person name="Rajakumar R."/>
            <person name="Reese J.T."/>
            <person name="Scott J.J."/>
            <person name="Smith C.R."/>
            <person name="Tao S."/>
            <person name="Tsutsui N.D."/>
            <person name="Viljakainen L."/>
            <person name="Wissler L."/>
            <person name="Yandell M.D."/>
            <person name="Zimmer F."/>
            <person name="Taylor J."/>
            <person name="Slater S.C."/>
            <person name="Clifton S.W."/>
            <person name="Warren W.C."/>
            <person name="Elsik C.G."/>
            <person name="Smith C.D."/>
            <person name="Weinstock G.M."/>
            <person name="Gerardo N.M."/>
            <person name="Currie C.R."/>
        </authorList>
    </citation>
    <scope>NUCLEOTIDE SEQUENCE [LARGE SCALE GENOMIC DNA]</scope>
</reference>
<keyword evidence="4 7" id="KW-0863">Zinc-finger</keyword>
<organism evidence="9 10">
    <name type="scientific">Atta cephalotes</name>
    <name type="common">Leafcutter ant</name>
    <dbReference type="NCBI Taxonomy" id="12957"/>
    <lineage>
        <taxon>Eukaryota</taxon>
        <taxon>Metazoa</taxon>
        <taxon>Ecdysozoa</taxon>
        <taxon>Arthropoda</taxon>
        <taxon>Hexapoda</taxon>
        <taxon>Insecta</taxon>
        <taxon>Pterygota</taxon>
        <taxon>Neoptera</taxon>
        <taxon>Endopterygota</taxon>
        <taxon>Hymenoptera</taxon>
        <taxon>Apocrita</taxon>
        <taxon>Aculeata</taxon>
        <taxon>Formicoidea</taxon>
        <taxon>Formicidae</taxon>
        <taxon>Myrmicinae</taxon>
        <taxon>Atta</taxon>
    </lineage>
</organism>
<keyword evidence="2" id="KW-0479">Metal-binding</keyword>
<dbReference type="OrthoDB" id="10004641at2759"/>
<name>A0A158NTB3_ATTCE</name>
<evidence type="ECO:0000256" key="6">
    <source>
        <dbReference type="ARBA" id="ARBA00023242"/>
    </source>
</evidence>
<evidence type="ECO:0000256" key="5">
    <source>
        <dbReference type="ARBA" id="ARBA00022833"/>
    </source>
</evidence>
<evidence type="ECO:0000256" key="1">
    <source>
        <dbReference type="ARBA" id="ARBA00004123"/>
    </source>
</evidence>
<evidence type="ECO:0000256" key="4">
    <source>
        <dbReference type="ARBA" id="ARBA00022771"/>
    </source>
</evidence>
<proteinExistence type="predicted"/>
<evidence type="ECO:0000259" key="8">
    <source>
        <dbReference type="PROSITE" id="PS50157"/>
    </source>
</evidence>
<dbReference type="KEGG" id="acep:105624010"/>
<gene>
    <name evidence="9" type="primary">105624010</name>
</gene>
<dbReference type="eggNOG" id="KOG1721">
    <property type="taxonomic scope" value="Eukaryota"/>
</dbReference>
<dbReference type="Proteomes" id="UP000005205">
    <property type="component" value="Unassembled WGS sequence"/>
</dbReference>
<evidence type="ECO:0000256" key="2">
    <source>
        <dbReference type="ARBA" id="ARBA00022723"/>
    </source>
</evidence>
<dbReference type="EMBL" id="ADTU01025709">
    <property type="status" value="NOT_ANNOTATED_CDS"/>
    <property type="molecule type" value="Genomic_DNA"/>
</dbReference>
<dbReference type="PROSITE" id="PS00028">
    <property type="entry name" value="ZINC_FINGER_C2H2_1"/>
    <property type="match status" value="1"/>
</dbReference>
<dbReference type="EMBL" id="ADTU01025710">
    <property type="status" value="NOT_ANNOTATED_CDS"/>
    <property type="molecule type" value="Genomic_DNA"/>
</dbReference>
<protein>
    <recommendedName>
        <fullName evidence="8">C2H2-type domain-containing protein</fullName>
    </recommendedName>
</protein>
<sequence length="317" mass="37721">MTDYYKRLGRHFCSKCGKEYKWMQSLVRHEREECGKDPQYSCYICGAKIRHKWVLKKHMVNVHRIVIPNGNDDGSYRLQNYHRRYRGKYTCDACGKEYTWKPSLTRHKREDCVPKLIVKNIQKLKYAKKPVIYKCTRCTKSYQLETSLRRHQRLECGVHPKYKCIICGKQFTHKFVLTHHLASCKKKTAWNGIWQRLWCAIVMRFRRLHYGLLAQMLMSQDNNEWTQRRASGSSYKMSRVSIRKKSVGDAKYECSRCGKTYKATTSLSRHKRLECGVVPCEVCPICGRRFKHRFVLNAHIVGCERRMNQTIQKKDFD</sequence>
<dbReference type="InterPro" id="IPR036236">
    <property type="entry name" value="Znf_C2H2_sf"/>
</dbReference>
<feature type="domain" description="C2H2-type" evidence="8">
    <location>
        <begin position="252"/>
        <end position="279"/>
    </location>
</feature>
<reference evidence="9" key="2">
    <citation type="submission" date="2016-04" db="UniProtKB">
        <authorList>
            <consortium name="EnsemblMetazoa"/>
        </authorList>
    </citation>
    <scope>IDENTIFICATION</scope>
</reference>
<dbReference type="InterPro" id="IPR013087">
    <property type="entry name" value="Znf_C2H2_type"/>
</dbReference>
<feature type="domain" description="C2H2-type" evidence="8">
    <location>
        <begin position="11"/>
        <end position="38"/>
    </location>
</feature>
<dbReference type="EMBL" id="ADTU01025711">
    <property type="status" value="NOT_ANNOTATED_CDS"/>
    <property type="molecule type" value="Genomic_DNA"/>
</dbReference>
<evidence type="ECO:0000256" key="3">
    <source>
        <dbReference type="ARBA" id="ARBA00022737"/>
    </source>
</evidence>
<accession>A0A158NTB3</accession>
<dbReference type="InterPro" id="IPR050888">
    <property type="entry name" value="ZnF_C2H2-type_TF"/>
</dbReference>
<dbReference type="AlphaFoldDB" id="A0A158NTB3"/>
<dbReference type="GO" id="GO:0008270">
    <property type="term" value="F:zinc ion binding"/>
    <property type="evidence" value="ECO:0007669"/>
    <property type="project" value="UniProtKB-KW"/>
</dbReference>
<dbReference type="GO" id="GO:0005634">
    <property type="term" value="C:nucleus"/>
    <property type="evidence" value="ECO:0007669"/>
    <property type="project" value="UniProtKB-SubCell"/>
</dbReference>
<feature type="domain" description="C2H2-type" evidence="8">
    <location>
        <begin position="133"/>
        <end position="160"/>
    </location>
</feature>
<dbReference type="PROSITE" id="PS50157">
    <property type="entry name" value="ZINC_FINGER_C2H2_2"/>
    <property type="match status" value="5"/>
</dbReference>
<keyword evidence="3" id="KW-0677">Repeat</keyword>
<dbReference type="PANTHER" id="PTHR24406">
    <property type="entry name" value="TRANSCRIPTIONAL REPRESSOR CTCFL-RELATED"/>
    <property type="match status" value="1"/>
</dbReference>
<dbReference type="SUPFAM" id="SSF57667">
    <property type="entry name" value="beta-beta-alpha zinc fingers"/>
    <property type="match status" value="3"/>
</dbReference>
<dbReference type="InParanoid" id="A0A158NTB3"/>